<gene>
    <name evidence="6" type="ORF">T459_04379</name>
</gene>
<dbReference type="EMBL" id="AYRZ02000002">
    <property type="protein sequence ID" value="PHT89266.1"/>
    <property type="molecule type" value="Genomic_DNA"/>
</dbReference>
<evidence type="ECO:0000256" key="2">
    <source>
        <dbReference type="ARBA" id="ARBA00022679"/>
    </source>
</evidence>
<keyword evidence="3" id="KW-0547">Nucleotide-binding</keyword>
<dbReference type="Gene3D" id="3.30.200.20">
    <property type="entry name" value="Phosphorylase Kinase, domain 1"/>
    <property type="match status" value="1"/>
</dbReference>
<dbReference type="Gramene" id="PHT89266">
    <property type="protein sequence ID" value="PHT89266"/>
    <property type="gene ID" value="T459_04379"/>
</dbReference>
<dbReference type="AlphaFoldDB" id="A0A2G3A4U7"/>
<protein>
    <submittedName>
        <fullName evidence="6">Uncharacterized protein</fullName>
    </submittedName>
</protein>
<evidence type="ECO:0000313" key="6">
    <source>
        <dbReference type="EMBL" id="PHT89266.1"/>
    </source>
</evidence>
<keyword evidence="1" id="KW-0723">Serine/threonine-protein kinase</keyword>
<sequence length="61" mass="6577">MFGTNESKDEELDLPLFDFETISHATNNISLNNKLGEGGFGPVYKVTMLTAALSVLSNLTA</sequence>
<proteinExistence type="predicted"/>
<accession>A0A2G3A4U7</accession>
<dbReference type="InterPro" id="IPR011009">
    <property type="entry name" value="Kinase-like_dom_sf"/>
</dbReference>
<keyword evidence="7" id="KW-1185">Reference proteome</keyword>
<dbReference type="SUPFAM" id="SSF56112">
    <property type="entry name" value="Protein kinase-like (PK-like)"/>
    <property type="match status" value="1"/>
</dbReference>
<keyword evidence="2" id="KW-0808">Transferase</keyword>
<evidence type="ECO:0000256" key="3">
    <source>
        <dbReference type="ARBA" id="ARBA00022741"/>
    </source>
</evidence>
<reference evidence="6 7" key="1">
    <citation type="journal article" date="2014" name="Nat. Genet.">
        <title>Genome sequence of the hot pepper provides insights into the evolution of pungency in Capsicum species.</title>
        <authorList>
            <person name="Kim S."/>
            <person name="Park M."/>
            <person name="Yeom S.I."/>
            <person name="Kim Y.M."/>
            <person name="Lee J.M."/>
            <person name="Lee H.A."/>
            <person name="Seo E."/>
            <person name="Choi J."/>
            <person name="Cheong K."/>
            <person name="Kim K.T."/>
            <person name="Jung K."/>
            <person name="Lee G.W."/>
            <person name="Oh S.K."/>
            <person name="Bae C."/>
            <person name="Kim S.B."/>
            <person name="Lee H.Y."/>
            <person name="Kim S.Y."/>
            <person name="Kim M.S."/>
            <person name="Kang B.C."/>
            <person name="Jo Y.D."/>
            <person name="Yang H.B."/>
            <person name="Jeong H.J."/>
            <person name="Kang W.H."/>
            <person name="Kwon J.K."/>
            <person name="Shin C."/>
            <person name="Lim J.Y."/>
            <person name="Park J.H."/>
            <person name="Huh J.H."/>
            <person name="Kim J.S."/>
            <person name="Kim B.D."/>
            <person name="Cohen O."/>
            <person name="Paran I."/>
            <person name="Suh M.C."/>
            <person name="Lee S.B."/>
            <person name="Kim Y.K."/>
            <person name="Shin Y."/>
            <person name="Noh S.J."/>
            <person name="Park J."/>
            <person name="Seo Y.S."/>
            <person name="Kwon S.Y."/>
            <person name="Kim H.A."/>
            <person name="Park J.M."/>
            <person name="Kim H.J."/>
            <person name="Choi S.B."/>
            <person name="Bosland P.W."/>
            <person name="Reeves G."/>
            <person name="Jo S.H."/>
            <person name="Lee B.W."/>
            <person name="Cho H.T."/>
            <person name="Choi H.S."/>
            <person name="Lee M.S."/>
            <person name="Yu Y."/>
            <person name="Do Choi Y."/>
            <person name="Park B.S."/>
            <person name="van Deynze A."/>
            <person name="Ashrafi H."/>
            <person name="Hill T."/>
            <person name="Kim W.T."/>
            <person name="Pai H.S."/>
            <person name="Ahn H.K."/>
            <person name="Yeam I."/>
            <person name="Giovannoni J.J."/>
            <person name="Rose J.K."/>
            <person name="Sorensen I."/>
            <person name="Lee S.J."/>
            <person name="Kim R.W."/>
            <person name="Choi I.Y."/>
            <person name="Choi B.S."/>
            <person name="Lim J.S."/>
            <person name="Lee Y.H."/>
            <person name="Choi D."/>
        </authorList>
    </citation>
    <scope>NUCLEOTIDE SEQUENCE [LARGE SCALE GENOMIC DNA]</scope>
    <source>
        <strain evidence="7">cv. CM334</strain>
    </source>
</reference>
<dbReference type="PANTHER" id="PTHR27002">
    <property type="entry name" value="RECEPTOR-LIKE SERINE/THREONINE-PROTEIN KINASE SD1-8"/>
    <property type="match status" value="1"/>
</dbReference>
<evidence type="ECO:0000256" key="1">
    <source>
        <dbReference type="ARBA" id="ARBA00022527"/>
    </source>
</evidence>
<keyword evidence="4" id="KW-0418">Kinase</keyword>
<dbReference type="GO" id="GO:0004674">
    <property type="term" value="F:protein serine/threonine kinase activity"/>
    <property type="evidence" value="ECO:0007669"/>
    <property type="project" value="UniProtKB-KW"/>
</dbReference>
<dbReference type="STRING" id="4072.A0A2G3A4U7"/>
<comment type="caution">
    <text evidence="6">The sequence shown here is derived from an EMBL/GenBank/DDBJ whole genome shotgun (WGS) entry which is preliminary data.</text>
</comment>
<name>A0A2G3A4U7_CAPAN</name>
<keyword evidence="5" id="KW-0067">ATP-binding</keyword>
<evidence type="ECO:0000313" key="7">
    <source>
        <dbReference type="Proteomes" id="UP000222542"/>
    </source>
</evidence>
<dbReference type="PANTHER" id="PTHR27002:SF1068">
    <property type="entry name" value="RECEPTOR-LIKE SERINE_THREONINE-PROTEIN KINASE"/>
    <property type="match status" value="1"/>
</dbReference>
<evidence type="ECO:0000256" key="4">
    <source>
        <dbReference type="ARBA" id="ARBA00022777"/>
    </source>
</evidence>
<dbReference type="Proteomes" id="UP000222542">
    <property type="component" value="Unassembled WGS sequence"/>
</dbReference>
<evidence type="ECO:0000256" key="5">
    <source>
        <dbReference type="ARBA" id="ARBA00022840"/>
    </source>
</evidence>
<organism evidence="6 7">
    <name type="scientific">Capsicum annuum</name>
    <name type="common">Capsicum pepper</name>
    <dbReference type="NCBI Taxonomy" id="4072"/>
    <lineage>
        <taxon>Eukaryota</taxon>
        <taxon>Viridiplantae</taxon>
        <taxon>Streptophyta</taxon>
        <taxon>Embryophyta</taxon>
        <taxon>Tracheophyta</taxon>
        <taxon>Spermatophyta</taxon>
        <taxon>Magnoliopsida</taxon>
        <taxon>eudicotyledons</taxon>
        <taxon>Gunneridae</taxon>
        <taxon>Pentapetalae</taxon>
        <taxon>asterids</taxon>
        <taxon>lamiids</taxon>
        <taxon>Solanales</taxon>
        <taxon>Solanaceae</taxon>
        <taxon>Solanoideae</taxon>
        <taxon>Capsiceae</taxon>
        <taxon>Capsicum</taxon>
    </lineage>
</organism>
<dbReference type="GO" id="GO:0005524">
    <property type="term" value="F:ATP binding"/>
    <property type="evidence" value="ECO:0007669"/>
    <property type="project" value="UniProtKB-KW"/>
</dbReference>
<reference evidence="6 7" key="2">
    <citation type="journal article" date="2017" name="Genome Biol.">
        <title>New reference genome sequences of hot pepper reveal the massive evolution of plant disease-resistance genes by retroduplication.</title>
        <authorList>
            <person name="Kim S."/>
            <person name="Park J."/>
            <person name="Yeom S.I."/>
            <person name="Kim Y.M."/>
            <person name="Seo E."/>
            <person name="Kim K.T."/>
            <person name="Kim M.S."/>
            <person name="Lee J.M."/>
            <person name="Cheong K."/>
            <person name="Shin H.S."/>
            <person name="Kim S.B."/>
            <person name="Han K."/>
            <person name="Lee J."/>
            <person name="Park M."/>
            <person name="Lee H.A."/>
            <person name="Lee H.Y."/>
            <person name="Lee Y."/>
            <person name="Oh S."/>
            <person name="Lee J.H."/>
            <person name="Choi E."/>
            <person name="Choi E."/>
            <person name="Lee S.E."/>
            <person name="Jeon J."/>
            <person name="Kim H."/>
            <person name="Choi G."/>
            <person name="Song H."/>
            <person name="Lee J."/>
            <person name="Lee S.C."/>
            <person name="Kwon J.K."/>
            <person name="Lee H.Y."/>
            <person name="Koo N."/>
            <person name="Hong Y."/>
            <person name="Kim R.W."/>
            <person name="Kang W.H."/>
            <person name="Huh J.H."/>
            <person name="Kang B.C."/>
            <person name="Yang T.J."/>
            <person name="Lee Y.H."/>
            <person name="Bennetzen J.L."/>
            <person name="Choi D."/>
        </authorList>
    </citation>
    <scope>NUCLEOTIDE SEQUENCE [LARGE SCALE GENOMIC DNA]</scope>
    <source>
        <strain evidence="7">cv. CM334</strain>
    </source>
</reference>